<dbReference type="AlphaFoldDB" id="A0A2P5AIF6"/>
<feature type="compositionally biased region" description="Basic and acidic residues" evidence="1">
    <location>
        <begin position="230"/>
        <end position="243"/>
    </location>
</feature>
<sequence length="303" mass="33882">MSVVHTDNRKKNGAILSFDAKLAIPTFYRCHHNTKSITQERDNDTTRSVKRSQHRKWDSVPKEHEALIATIKWDADYAVRCLSTEPANPHIPITTHTPSRTLDTAPPNEPASPPTKRTTKQTNTPSGTMPALLGMIRPKLVTNLGTLEDHAPVRALALALLCPHAAPSTTPTPRCCSTPHNPSSRAEQVEKEAPCPNAAHPPTPTPCQTPLTSPRPKHSIRKRKLGMPNKKKERDKKGRERANMRKRKLGMPNKKKERDKKGRERAKWPHAADPTRHPARTLPLPPRQHRAKCPSHPRVPCIA</sequence>
<evidence type="ECO:0000313" key="2">
    <source>
        <dbReference type="EMBL" id="PON36319.1"/>
    </source>
</evidence>
<organism evidence="2 3">
    <name type="scientific">Parasponia andersonii</name>
    <name type="common">Sponia andersonii</name>
    <dbReference type="NCBI Taxonomy" id="3476"/>
    <lineage>
        <taxon>Eukaryota</taxon>
        <taxon>Viridiplantae</taxon>
        <taxon>Streptophyta</taxon>
        <taxon>Embryophyta</taxon>
        <taxon>Tracheophyta</taxon>
        <taxon>Spermatophyta</taxon>
        <taxon>Magnoliopsida</taxon>
        <taxon>eudicotyledons</taxon>
        <taxon>Gunneridae</taxon>
        <taxon>Pentapetalae</taxon>
        <taxon>rosids</taxon>
        <taxon>fabids</taxon>
        <taxon>Rosales</taxon>
        <taxon>Cannabaceae</taxon>
        <taxon>Parasponia</taxon>
    </lineage>
</organism>
<name>A0A2P5AIF6_PARAD</name>
<protein>
    <submittedName>
        <fullName evidence="2">Uncharacterized protein</fullName>
    </submittedName>
</protein>
<dbReference type="Proteomes" id="UP000237105">
    <property type="component" value="Unassembled WGS sequence"/>
</dbReference>
<evidence type="ECO:0000313" key="3">
    <source>
        <dbReference type="Proteomes" id="UP000237105"/>
    </source>
</evidence>
<dbReference type="OrthoDB" id="10480244at2759"/>
<comment type="caution">
    <text evidence="2">The sequence shown here is derived from an EMBL/GenBank/DDBJ whole genome shotgun (WGS) entry which is preliminary data.</text>
</comment>
<feature type="compositionally biased region" description="Basic and acidic residues" evidence="1">
    <location>
        <begin position="254"/>
        <end position="267"/>
    </location>
</feature>
<keyword evidence="3" id="KW-1185">Reference proteome</keyword>
<dbReference type="EMBL" id="JXTB01000575">
    <property type="protein sequence ID" value="PON36319.1"/>
    <property type="molecule type" value="Genomic_DNA"/>
</dbReference>
<feature type="region of interest" description="Disordered" evidence="1">
    <location>
        <begin position="167"/>
        <end position="303"/>
    </location>
</feature>
<evidence type="ECO:0000256" key="1">
    <source>
        <dbReference type="SAM" id="MobiDB-lite"/>
    </source>
</evidence>
<reference evidence="3" key="1">
    <citation type="submission" date="2016-06" db="EMBL/GenBank/DDBJ databases">
        <title>Parallel loss of symbiosis genes in relatives of nitrogen-fixing non-legume Parasponia.</title>
        <authorList>
            <person name="Van Velzen R."/>
            <person name="Holmer R."/>
            <person name="Bu F."/>
            <person name="Rutten L."/>
            <person name="Van Zeijl A."/>
            <person name="Liu W."/>
            <person name="Santuari L."/>
            <person name="Cao Q."/>
            <person name="Sharma T."/>
            <person name="Shen D."/>
            <person name="Roswanjaya Y."/>
            <person name="Wardhani T."/>
            <person name="Kalhor M.S."/>
            <person name="Jansen J."/>
            <person name="Van den Hoogen J."/>
            <person name="Gungor B."/>
            <person name="Hartog M."/>
            <person name="Hontelez J."/>
            <person name="Verver J."/>
            <person name="Yang W.-C."/>
            <person name="Schijlen E."/>
            <person name="Repin R."/>
            <person name="Schilthuizen M."/>
            <person name="Schranz E."/>
            <person name="Heidstra R."/>
            <person name="Miyata K."/>
            <person name="Fedorova E."/>
            <person name="Kohlen W."/>
            <person name="Bisseling T."/>
            <person name="Smit S."/>
            <person name="Geurts R."/>
        </authorList>
    </citation>
    <scope>NUCLEOTIDE SEQUENCE [LARGE SCALE GENOMIC DNA]</scope>
    <source>
        <strain evidence="3">cv. WU1-14</strain>
    </source>
</reference>
<proteinExistence type="predicted"/>
<feature type="non-terminal residue" evidence="2">
    <location>
        <position position="303"/>
    </location>
</feature>
<feature type="compositionally biased region" description="Basic residues" evidence="1">
    <location>
        <begin position="215"/>
        <end position="229"/>
    </location>
</feature>
<accession>A0A2P5AIF6</accession>
<gene>
    <name evidence="2" type="ORF">PanWU01x14_329510</name>
</gene>
<feature type="compositionally biased region" description="Basic residues" evidence="1">
    <location>
        <begin position="244"/>
        <end position="253"/>
    </location>
</feature>
<feature type="compositionally biased region" description="Low complexity" evidence="1">
    <location>
        <begin position="167"/>
        <end position="179"/>
    </location>
</feature>
<feature type="region of interest" description="Disordered" evidence="1">
    <location>
        <begin position="89"/>
        <end position="131"/>
    </location>
</feature>